<keyword evidence="2" id="KW-1185">Reference proteome</keyword>
<comment type="caution">
    <text evidence="1">The sequence shown here is derived from an EMBL/GenBank/DDBJ whole genome shotgun (WGS) entry which is preliminary data.</text>
</comment>
<organism evidence="1 2">
    <name type="scientific">Perilla frutescens var. hirtella</name>
    <name type="common">Perilla citriodora</name>
    <name type="synonym">Perilla setoyensis</name>
    <dbReference type="NCBI Taxonomy" id="608512"/>
    <lineage>
        <taxon>Eukaryota</taxon>
        <taxon>Viridiplantae</taxon>
        <taxon>Streptophyta</taxon>
        <taxon>Embryophyta</taxon>
        <taxon>Tracheophyta</taxon>
        <taxon>Spermatophyta</taxon>
        <taxon>Magnoliopsida</taxon>
        <taxon>eudicotyledons</taxon>
        <taxon>Gunneridae</taxon>
        <taxon>Pentapetalae</taxon>
        <taxon>asterids</taxon>
        <taxon>lamiids</taxon>
        <taxon>Lamiales</taxon>
        <taxon>Lamiaceae</taxon>
        <taxon>Nepetoideae</taxon>
        <taxon>Elsholtzieae</taxon>
        <taxon>Perilla</taxon>
    </lineage>
</organism>
<sequence>MEKSRHAQKENIYYTSPWPHLVRVVVVQSYVGGGCCGGGDDGRSPAMDSLSMGWCWEIEELCETSSANEEKAAGVDFVDGEWEDACGATLM</sequence>
<evidence type="ECO:0000313" key="2">
    <source>
        <dbReference type="Proteomes" id="UP001190926"/>
    </source>
</evidence>
<reference evidence="1 2" key="1">
    <citation type="journal article" date="2021" name="Nat. Commun.">
        <title>Incipient diploidization of the medicinal plant Perilla within 10,000 years.</title>
        <authorList>
            <person name="Zhang Y."/>
            <person name="Shen Q."/>
            <person name="Leng L."/>
            <person name="Zhang D."/>
            <person name="Chen S."/>
            <person name="Shi Y."/>
            <person name="Ning Z."/>
            <person name="Chen S."/>
        </authorList>
    </citation>
    <scope>NUCLEOTIDE SEQUENCE [LARGE SCALE GENOMIC DNA]</scope>
    <source>
        <strain evidence="2">cv. PC099</strain>
    </source>
</reference>
<protein>
    <submittedName>
        <fullName evidence="1">Uncharacterized protein</fullName>
    </submittedName>
</protein>
<name>A0AAD4JFZ2_PERFH</name>
<evidence type="ECO:0000313" key="1">
    <source>
        <dbReference type="EMBL" id="KAH6833135.1"/>
    </source>
</evidence>
<dbReference type="PROSITE" id="PS51257">
    <property type="entry name" value="PROKAR_LIPOPROTEIN"/>
    <property type="match status" value="1"/>
</dbReference>
<dbReference type="AlphaFoldDB" id="A0AAD4JFZ2"/>
<dbReference type="EMBL" id="SDAM02000059">
    <property type="protein sequence ID" value="KAH6833135.1"/>
    <property type="molecule type" value="Genomic_DNA"/>
</dbReference>
<dbReference type="Proteomes" id="UP001190926">
    <property type="component" value="Unassembled WGS sequence"/>
</dbReference>
<accession>A0AAD4JFZ2</accession>
<proteinExistence type="predicted"/>
<gene>
    <name evidence="1" type="ORF">C2S53_002999</name>
</gene>